<sequence>MSFDTSINSSNGHILMSCKSVPFFQVINPETLYNPQAFAYSHIVEITHVQRILHIAGQGGENQAGEISADFSQQVWQAFHNVKRALQYMQASIHHIAMLRLLIVNHDTSKHQVVIKIMQTLWPEQNFPACTLIPVTQLALPSMQFEVEATAYTH</sequence>
<reference evidence="1 2" key="1">
    <citation type="journal article" date="2004" name="Nucleic Acids Res.">
        <title>Unique features revealed by the genome sequence of Acinetobacter sp. ADP1, a versatile and naturally transformation competent bacterium.</title>
        <authorList>
            <person name="Barbe V."/>
            <person name="Vallenet D."/>
            <person name="Fonknechten N."/>
            <person name="Kreimeyer A."/>
            <person name="Oztas S."/>
            <person name="Labarre L."/>
            <person name="Cruveiller S."/>
            <person name="Robert C."/>
            <person name="Duprat S."/>
            <person name="Wincker P."/>
            <person name="Ornston L.N."/>
            <person name="Weissenbach J."/>
            <person name="Marliere P."/>
            <person name="Cohen G.N."/>
            <person name="Medigue C."/>
        </authorList>
    </citation>
    <scope>NUCLEOTIDE SEQUENCE [LARGE SCALE GENOMIC DNA]</scope>
    <source>
        <strain evidence="2">ATCC 33305 / BD413 / ADP1</strain>
    </source>
</reference>
<dbReference type="eggNOG" id="COG0251">
    <property type="taxonomic scope" value="Bacteria"/>
</dbReference>
<proteinExistence type="predicted"/>
<dbReference type="GO" id="GO:0019239">
    <property type="term" value="F:deaminase activity"/>
    <property type="evidence" value="ECO:0007669"/>
    <property type="project" value="TreeGrafter"/>
</dbReference>
<dbReference type="PANTHER" id="PTHR11803">
    <property type="entry name" value="2-IMINOBUTANOATE/2-IMINOPROPANOATE DEAMINASE RIDA"/>
    <property type="match status" value="1"/>
</dbReference>
<name>Q6F833_ACIAD</name>
<evidence type="ECO:0000313" key="1">
    <source>
        <dbReference type="EMBL" id="CAG69782.1"/>
    </source>
</evidence>
<dbReference type="SUPFAM" id="SSF55298">
    <property type="entry name" value="YjgF-like"/>
    <property type="match status" value="1"/>
</dbReference>
<evidence type="ECO:0008006" key="3">
    <source>
        <dbReference type="Google" id="ProtNLM"/>
    </source>
</evidence>
<protein>
    <recommendedName>
        <fullName evidence="3">YjgF family translation initiation inhibitor</fullName>
    </recommendedName>
</protein>
<dbReference type="InterPro" id="IPR035959">
    <property type="entry name" value="RutC-like_sf"/>
</dbReference>
<dbReference type="Proteomes" id="UP000000430">
    <property type="component" value="Chromosome"/>
</dbReference>
<dbReference type="Gene3D" id="3.30.1330.40">
    <property type="entry name" value="RutC-like"/>
    <property type="match status" value="1"/>
</dbReference>
<organism evidence="1 2">
    <name type="scientific">Acinetobacter baylyi (strain ATCC 33305 / BD413 / ADP1)</name>
    <dbReference type="NCBI Taxonomy" id="62977"/>
    <lineage>
        <taxon>Bacteria</taxon>
        <taxon>Pseudomonadati</taxon>
        <taxon>Pseudomonadota</taxon>
        <taxon>Gammaproteobacteria</taxon>
        <taxon>Moraxellales</taxon>
        <taxon>Moraxellaceae</taxon>
        <taxon>Acinetobacter</taxon>
    </lineage>
</organism>
<dbReference type="AlphaFoldDB" id="Q6F833"/>
<dbReference type="Pfam" id="PF01042">
    <property type="entry name" value="Ribonuc_L-PSP"/>
    <property type="match status" value="1"/>
</dbReference>
<dbReference type="PANTHER" id="PTHR11803:SF39">
    <property type="entry name" value="2-IMINOBUTANOATE_2-IMINOPROPANOATE DEAMINASE"/>
    <property type="match status" value="1"/>
</dbReference>
<dbReference type="GO" id="GO:0005829">
    <property type="term" value="C:cytosol"/>
    <property type="evidence" value="ECO:0007669"/>
    <property type="project" value="TreeGrafter"/>
</dbReference>
<evidence type="ECO:0000313" key="2">
    <source>
        <dbReference type="Proteomes" id="UP000000430"/>
    </source>
</evidence>
<dbReference type="HOGENOM" id="CLU_100715_4_3_6"/>
<dbReference type="InterPro" id="IPR006175">
    <property type="entry name" value="YjgF/YER057c/UK114"/>
</dbReference>
<accession>Q6F833</accession>
<dbReference type="EMBL" id="CR543861">
    <property type="protein sequence ID" value="CAG69782.1"/>
    <property type="molecule type" value="Genomic_DNA"/>
</dbReference>
<gene>
    <name evidence="1" type="ordered locus">ACIAD3083</name>
</gene>
<dbReference type="STRING" id="202950.GCA_001485005_02742"/>
<dbReference type="KEGG" id="aci:ACIAD3083"/>